<dbReference type="Gene3D" id="3.40.20.10">
    <property type="entry name" value="Severin"/>
    <property type="match status" value="5"/>
</dbReference>
<dbReference type="SUPFAM" id="SSF55753">
    <property type="entry name" value="Actin depolymerizing proteins"/>
    <property type="match status" value="5"/>
</dbReference>
<dbReference type="PANTHER" id="PTHR11977">
    <property type="entry name" value="VILLIN"/>
    <property type="match status" value="1"/>
</dbReference>
<feature type="region of interest" description="Disordered" evidence="2">
    <location>
        <begin position="342"/>
        <end position="362"/>
    </location>
</feature>
<dbReference type="CDD" id="cd11290">
    <property type="entry name" value="gelsolin_S1_like"/>
    <property type="match status" value="1"/>
</dbReference>
<evidence type="ECO:0000313" key="5">
    <source>
        <dbReference type="Proteomes" id="UP001558652"/>
    </source>
</evidence>
<feature type="domain" description="Gelsolin-like" evidence="3">
    <location>
        <begin position="379"/>
        <end position="461"/>
    </location>
</feature>
<dbReference type="SMART" id="SM00262">
    <property type="entry name" value="GEL"/>
    <property type="match status" value="5"/>
</dbReference>
<dbReference type="PRINTS" id="PR00597">
    <property type="entry name" value="GELSOLIN"/>
</dbReference>
<dbReference type="InterPro" id="IPR007123">
    <property type="entry name" value="Gelsolin-like_dom"/>
</dbReference>
<evidence type="ECO:0000313" key="4">
    <source>
        <dbReference type="EMBL" id="KAL1131315.1"/>
    </source>
</evidence>
<gene>
    <name evidence="4" type="ORF">AAG570_010933</name>
</gene>
<dbReference type="EMBL" id="JBFDAA010000006">
    <property type="protein sequence ID" value="KAL1131315.1"/>
    <property type="molecule type" value="Genomic_DNA"/>
</dbReference>
<dbReference type="CDD" id="cd11288">
    <property type="entry name" value="gelsolin_S5_like"/>
    <property type="match status" value="1"/>
</dbReference>
<dbReference type="CDD" id="cd11289">
    <property type="entry name" value="gelsolin_S2_like"/>
    <property type="match status" value="1"/>
</dbReference>
<dbReference type="AlphaFoldDB" id="A0ABD0YJ59"/>
<evidence type="ECO:0000259" key="3">
    <source>
        <dbReference type="Pfam" id="PF00626"/>
    </source>
</evidence>
<comment type="caution">
    <text evidence="4">The sequence shown here is derived from an EMBL/GenBank/DDBJ whole genome shotgun (WGS) entry which is preliminary data.</text>
</comment>
<feature type="domain" description="Gelsolin-like" evidence="3">
    <location>
        <begin position="4"/>
        <end position="88"/>
    </location>
</feature>
<keyword evidence="1" id="KW-0677">Repeat</keyword>
<name>A0ABD0YJ59_9HEMI</name>
<accession>A0ABD0YJ59</accession>
<protein>
    <recommendedName>
        <fullName evidence="3">Gelsolin-like domain-containing protein</fullName>
    </recommendedName>
</protein>
<evidence type="ECO:0000256" key="1">
    <source>
        <dbReference type="ARBA" id="ARBA00022737"/>
    </source>
</evidence>
<feature type="domain" description="Gelsolin-like" evidence="3">
    <location>
        <begin position="127"/>
        <end position="190"/>
    </location>
</feature>
<dbReference type="CDD" id="cd11293">
    <property type="entry name" value="gelsolin_S4_like"/>
    <property type="match status" value="1"/>
</dbReference>
<feature type="non-terminal residue" evidence="4">
    <location>
        <position position="1"/>
    </location>
</feature>
<evidence type="ECO:0000256" key="2">
    <source>
        <dbReference type="SAM" id="MobiDB-lite"/>
    </source>
</evidence>
<proteinExistence type="predicted"/>
<dbReference type="Proteomes" id="UP001558652">
    <property type="component" value="Unassembled WGS sequence"/>
</dbReference>
<dbReference type="InterPro" id="IPR029006">
    <property type="entry name" value="ADF-H/Gelsolin-like_dom_sf"/>
</dbReference>
<dbReference type="PANTHER" id="PTHR11977:SF123">
    <property type="entry name" value="GELSOLIN"/>
    <property type="match status" value="1"/>
</dbReference>
<dbReference type="CDD" id="cd11292">
    <property type="entry name" value="gelsolin_S3_like"/>
    <property type="match status" value="1"/>
</dbReference>
<reference evidence="4 5" key="1">
    <citation type="submission" date="2024-07" db="EMBL/GenBank/DDBJ databases">
        <title>Chromosome-level genome assembly of the water stick insect Ranatra chinensis (Heteroptera: Nepidae).</title>
        <authorList>
            <person name="Liu X."/>
        </authorList>
    </citation>
    <scope>NUCLEOTIDE SEQUENCE [LARGE SCALE GENOMIC DNA]</scope>
    <source>
        <strain evidence="4">Cailab_2021Rc</strain>
        <tissue evidence="4">Muscle</tissue>
    </source>
</reference>
<keyword evidence="5" id="KW-1185">Reference proteome</keyword>
<dbReference type="Pfam" id="PF00626">
    <property type="entry name" value="Gelsolin"/>
    <property type="match status" value="5"/>
</dbReference>
<dbReference type="InterPro" id="IPR007122">
    <property type="entry name" value="Villin/Gelsolin"/>
</dbReference>
<dbReference type="FunFam" id="3.40.20.10:FF:000001">
    <property type="entry name" value="Gelsolin"/>
    <property type="match status" value="1"/>
</dbReference>
<organism evidence="4 5">
    <name type="scientific">Ranatra chinensis</name>
    <dbReference type="NCBI Taxonomy" id="642074"/>
    <lineage>
        <taxon>Eukaryota</taxon>
        <taxon>Metazoa</taxon>
        <taxon>Ecdysozoa</taxon>
        <taxon>Arthropoda</taxon>
        <taxon>Hexapoda</taxon>
        <taxon>Insecta</taxon>
        <taxon>Pterygota</taxon>
        <taxon>Neoptera</taxon>
        <taxon>Paraneoptera</taxon>
        <taxon>Hemiptera</taxon>
        <taxon>Heteroptera</taxon>
        <taxon>Panheteroptera</taxon>
        <taxon>Nepomorpha</taxon>
        <taxon>Nepidae</taxon>
        <taxon>Ranatrinae</taxon>
        <taxon>Ranatra</taxon>
    </lineage>
</organism>
<sequence>FQNFEPVAVPASDYGKFFSGDSYIVLNTKEDKSKKGTFTWDIHFWLGEKTSQDESGAAAILSVELDDGLGGGPVQHREVQAHESQLFLSYFKSGVRYVPGGVASGFHHAETNAPGEKRLYQVKGKKNIRVRMVELNVKSMNKGDCFILDSGTEIYVYVGSKAKGTERLKAVSAANQIRDQDHAGRAHVTIIDSSSTETEIKKFFTELGSGSEAQIPDESAGGDDQEFEKNQEAVVTLYKVSDDGGTLKSDKIAQKPLKQSMLNTGDSFILDTATSGIYVWVGKKSTTQEKVEALKLGQLYITSKKYPAWTKLVRVVENAEPSAFREYFSEWRDSQILGGIGRGGGGSRRARSATRKCGPVPDFMPDDGTGKVDIFRVENFDLVEVPESTHGMFFGGDSYVIRYTYTSGGQENYIIYFWLGNKSTLDERGTAAIMALKLDRDLGGKAIQIRITQGQEPAHFLRIFKGKMVVLMGGKASGFRNLKDHDTYDLDGTRLFQVMGTRADNVRAVQVEENASSLNTNDVFILETPNNCYLWIGQGSNQEEKVFAENIKGMVCGESEIIPLVEGEEPQDFWDALGGKTRYNTELVHEPSPAEPKLYHCYIEGSNYKCEEVPDFEQKVKKQFYNWCLFGLFIT</sequence>
<feature type="domain" description="Gelsolin-like" evidence="3">
    <location>
        <begin position="254"/>
        <end position="325"/>
    </location>
</feature>
<feature type="domain" description="Gelsolin-like" evidence="3">
    <location>
        <begin position="505"/>
        <end position="574"/>
    </location>
</feature>